<evidence type="ECO:0000313" key="4">
    <source>
        <dbReference type="Proteomes" id="UP000063063"/>
    </source>
</evidence>
<dbReference type="OrthoDB" id="72053at2759"/>
<proteinExistence type="predicted"/>
<dbReference type="KEGG" id="lpan:LPMP_302550"/>
<dbReference type="VEuPathDB" id="TriTrypDB:LPMP_302550"/>
<keyword evidence="1" id="KW-0472">Membrane</keyword>
<dbReference type="AlphaFoldDB" id="A0A088RWD7"/>
<feature type="chain" id="PRO_5001839087" evidence="2">
    <location>
        <begin position="32"/>
        <end position="226"/>
    </location>
</feature>
<keyword evidence="1" id="KW-1133">Transmembrane helix</keyword>
<gene>
    <name evidence="3" type="ORF">LPMP_302550</name>
</gene>
<keyword evidence="4" id="KW-1185">Reference proteome</keyword>
<keyword evidence="1" id="KW-0812">Transmembrane</keyword>
<accession>A0A088RWD7</accession>
<name>A0A088RWD7_LEIPA</name>
<sequence length="226" mass="24969">MHSSRGLCFLAALALVTLCALFVLPTTDAQAELIGAAPYKLKVDCPAKHLTEENFEHDTQASGGMTSGNWLILFVPSSDAATTDRYSQQVVDEITSFDSFVRLSTEVWSTYQVLPAYVLCDESPALCARFSVEKSSAKLIILSARRMYPYPEQHIRSVTDMELFVSVFRRMESRAVPPPLPGMTIWRQLILLLGGAIGIALVWSFAPRRMSAPLPPSLSSTHVKMD</sequence>
<reference evidence="3 4" key="1">
    <citation type="journal article" date="2015" name="Sci. Rep.">
        <title>The genome of Leishmania panamensis: insights into genomics of the L. (Viannia) subgenus.</title>
        <authorList>
            <person name="Llanes A."/>
            <person name="Restrepo C.M."/>
            <person name="Vecchio G.D."/>
            <person name="Anguizola F.J."/>
            <person name="Lleonart R."/>
        </authorList>
    </citation>
    <scope>NUCLEOTIDE SEQUENCE [LARGE SCALE GENOMIC DNA]</scope>
    <source>
        <strain evidence="3 4">MHOM/PA/94/PSC-1</strain>
    </source>
</reference>
<dbReference type="EMBL" id="CP009399">
    <property type="protein sequence ID" value="AIO00478.1"/>
    <property type="molecule type" value="Genomic_DNA"/>
</dbReference>
<feature type="signal peptide" evidence="2">
    <location>
        <begin position="1"/>
        <end position="31"/>
    </location>
</feature>
<protein>
    <submittedName>
        <fullName evidence="3">Uncharacterized protein</fullName>
    </submittedName>
</protein>
<dbReference type="VEuPathDB" id="TriTrypDB:LPAL13_300030200"/>
<evidence type="ECO:0000256" key="2">
    <source>
        <dbReference type="SAM" id="SignalP"/>
    </source>
</evidence>
<organism evidence="3 4">
    <name type="scientific">Leishmania panamensis</name>
    <dbReference type="NCBI Taxonomy" id="5679"/>
    <lineage>
        <taxon>Eukaryota</taxon>
        <taxon>Discoba</taxon>
        <taxon>Euglenozoa</taxon>
        <taxon>Kinetoplastea</taxon>
        <taxon>Metakinetoplastina</taxon>
        <taxon>Trypanosomatida</taxon>
        <taxon>Trypanosomatidae</taxon>
        <taxon>Leishmaniinae</taxon>
        <taxon>Leishmania</taxon>
        <taxon>Leishmania guyanensis species complex</taxon>
    </lineage>
</organism>
<dbReference type="RefSeq" id="XP_010701278.1">
    <property type="nucleotide sequence ID" value="XM_010702976.1"/>
</dbReference>
<evidence type="ECO:0000313" key="3">
    <source>
        <dbReference type="EMBL" id="AIO00478.1"/>
    </source>
</evidence>
<dbReference type="GeneID" id="22577308"/>
<dbReference type="Proteomes" id="UP000063063">
    <property type="component" value="Chromosome 30"/>
</dbReference>
<evidence type="ECO:0000256" key="1">
    <source>
        <dbReference type="SAM" id="Phobius"/>
    </source>
</evidence>
<feature type="transmembrane region" description="Helical" evidence="1">
    <location>
        <begin position="185"/>
        <end position="206"/>
    </location>
</feature>
<keyword evidence="2" id="KW-0732">Signal</keyword>